<dbReference type="GO" id="GO:0016878">
    <property type="term" value="F:acid-thiol ligase activity"/>
    <property type="evidence" value="ECO:0007669"/>
    <property type="project" value="UniProtKB-ARBA"/>
</dbReference>
<evidence type="ECO:0000259" key="3">
    <source>
        <dbReference type="Pfam" id="PF00501"/>
    </source>
</evidence>
<dbReference type="SUPFAM" id="SSF56801">
    <property type="entry name" value="Acetyl-CoA synthetase-like"/>
    <property type="match status" value="1"/>
</dbReference>
<dbReference type="Gene3D" id="3.30.300.30">
    <property type="match status" value="1"/>
</dbReference>
<evidence type="ECO:0000313" key="5">
    <source>
        <dbReference type="EMBL" id="GEN36505.1"/>
    </source>
</evidence>
<dbReference type="InterPro" id="IPR000873">
    <property type="entry name" value="AMP-dep_synth/lig_dom"/>
</dbReference>
<dbReference type="NCBIfam" id="NF004837">
    <property type="entry name" value="PRK06187.1"/>
    <property type="match status" value="1"/>
</dbReference>
<evidence type="ECO:0000256" key="1">
    <source>
        <dbReference type="ARBA" id="ARBA00006432"/>
    </source>
</evidence>
<sequence length="532" mass="59166">MSLPLPSFFQLRTIPQYLRYHAEQTPNKTAVVAWSGIKKDKMRLSYSELNRLTDQLANAYQEAEIQKGERIAIFMDNEQGMECILSFYAAHKIGGINVPINARFSEPELQYILEHCEASTIITSVNLLSKVQGVAGECPSLRRIIVAGDAPLEVPLSNTAIRMYSFQTLMENGNSSPPTARVEETDDADWLYTSGTTARPKGVIHTHASAVATGYSVGGALGLSETDVYQSAFPFFTSSGCHFNLLSVLVYGATMVLDRKFDVEETLSTMESEKTTVYVGVPAVYTFMLESGNIPNYELSSLRLLDYGGAPMPKQVILDLFKAFPGIELRQTYGLTEAGPTGTYLPGEYALDKLGSVGKCGMPLVEVKIVDEKEQEVGPNVIGEICYRSPANMRGYFKNEEATKETLRDGWVHSGDLVYRDEDGFIYHVDRKKDLIIRGGFNISSLEVENCLYQHPAVLEVAVVAKPHKNLGEDIKAFIVFREGKSVTNEEIIAFCRERLADFKVPRDFEIIDALPRNPMGKVLKTELRKKV</sequence>
<comment type="similarity">
    <text evidence="1">Belongs to the ATP-dependent AMP-binding enzyme family.</text>
</comment>
<keyword evidence="2 5" id="KW-0436">Ligase</keyword>
<keyword evidence="6" id="KW-1185">Reference proteome</keyword>
<proteinExistence type="inferred from homology"/>
<dbReference type="InterPro" id="IPR045851">
    <property type="entry name" value="AMP-bd_C_sf"/>
</dbReference>
<feature type="domain" description="AMP-binding enzyme C-terminal" evidence="4">
    <location>
        <begin position="447"/>
        <end position="522"/>
    </location>
</feature>
<organism evidence="5 6">
    <name type="scientific">Aneurinibacillus danicus</name>
    <dbReference type="NCBI Taxonomy" id="267746"/>
    <lineage>
        <taxon>Bacteria</taxon>
        <taxon>Bacillati</taxon>
        <taxon>Bacillota</taxon>
        <taxon>Bacilli</taxon>
        <taxon>Bacillales</taxon>
        <taxon>Paenibacillaceae</taxon>
        <taxon>Aneurinibacillus group</taxon>
        <taxon>Aneurinibacillus</taxon>
    </lineage>
</organism>
<evidence type="ECO:0000256" key="2">
    <source>
        <dbReference type="ARBA" id="ARBA00022598"/>
    </source>
</evidence>
<dbReference type="OrthoDB" id="9765680at2"/>
<gene>
    <name evidence="5" type="ORF">ADA01nite_39650</name>
</gene>
<evidence type="ECO:0000313" key="6">
    <source>
        <dbReference type="Proteomes" id="UP000321157"/>
    </source>
</evidence>
<dbReference type="Pfam" id="PF13193">
    <property type="entry name" value="AMP-binding_C"/>
    <property type="match status" value="1"/>
</dbReference>
<name>A0A511VC64_9BACL</name>
<dbReference type="InterPro" id="IPR025110">
    <property type="entry name" value="AMP-bd_C"/>
</dbReference>
<dbReference type="PANTHER" id="PTHR43767:SF1">
    <property type="entry name" value="NONRIBOSOMAL PEPTIDE SYNTHASE PES1 (EUROFUNG)-RELATED"/>
    <property type="match status" value="1"/>
</dbReference>
<accession>A0A511VC64</accession>
<reference evidence="5 6" key="1">
    <citation type="submission" date="2019-07" db="EMBL/GenBank/DDBJ databases">
        <title>Whole genome shotgun sequence of Aneurinibacillus danicus NBRC 102444.</title>
        <authorList>
            <person name="Hosoyama A."/>
            <person name="Uohara A."/>
            <person name="Ohji S."/>
            <person name="Ichikawa N."/>
        </authorList>
    </citation>
    <scope>NUCLEOTIDE SEQUENCE [LARGE SCALE GENOMIC DNA]</scope>
    <source>
        <strain evidence="5 6">NBRC 102444</strain>
    </source>
</reference>
<feature type="domain" description="AMP-dependent synthetase/ligase" evidence="3">
    <location>
        <begin position="19"/>
        <end position="397"/>
    </location>
</feature>
<dbReference type="PANTHER" id="PTHR43767">
    <property type="entry name" value="LONG-CHAIN-FATTY-ACID--COA LIGASE"/>
    <property type="match status" value="1"/>
</dbReference>
<protein>
    <submittedName>
        <fullName evidence="5">Long-chain-fatty-acid--CoA ligase</fullName>
    </submittedName>
</protein>
<dbReference type="RefSeq" id="WP_146812146.1">
    <property type="nucleotide sequence ID" value="NZ_BJXX01000193.1"/>
</dbReference>
<evidence type="ECO:0000259" key="4">
    <source>
        <dbReference type="Pfam" id="PF13193"/>
    </source>
</evidence>
<dbReference type="AlphaFoldDB" id="A0A511VC64"/>
<dbReference type="Gene3D" id="3.40.50.12780">
    <property type="entry name" value="N-terminal domain of ligase-like"/>
    <property type="match status" value="1"/>
</dbReference>
<dbReference type="Proteomes" id="UP000321157">
    <property type="component" value="Unassembled WGS sequence"/>
</dbReference>
<dbReference type="EMBL" id="BJXX01000193">
    <property type="protein sequence ID" value="GEN36505.1"/>
    <property type="molecule type" value="Genomic_DNA"/>
</dbReference>
<dbReference type="InterPro" id="IPR050237">
    <property type="entry name" value="ATP-dep_AMP-bd_enzyme"/>
</dbReference>
<dbReference type="InterPro" id="IPR042099">
    <property type="entry name" value="ANL_N_sf"/>
</dbReference>
<dbReference type="FunFam" id="3.30.300.30:FF:000008">
    <property type="entry name" value="2,3-dihydroxybenzoate-AMP ligase"/>
    <property type="match status" value="1"/>
</dbReference>
<dbReference type="Pfam" id="PF00501">
    <property type="entry name" value="AMP-binding"/>
    <property type="match status" value="1"/>
</dbReference>
<comment type="caution">
    <text evidence="5">The sequence shown here is derived from an EMBL/GenBank/DDBJ whole genome shotgun (WGS) entry which is preliminary data.</text>
</comment>